<evidence type="ECO:0000256" key="1">
    <source>
        <dbReference type="SAM" id="SignalP"/>
    </source>
</evidence>
<feature type="signal peptide" evidence="1">
    <location>
        <begin position="1"/>
        <end position="20"/>
    </location>
</feature>
<dbReference type="InterPro" id="IPR036412">
    <property type="entry name" value="HAD-like_sf"/>
</dbReference>
<keyword evidence="1" id="KW-0732">Signal</keyword>
<sequence length="324" mass="37292">MFTFKLWLWIVLLTRFSTRGAPIPVTQNIVTQARAIAQVPELNFEDESIREAINAKNPLLLMDYNGTLKHTQVDDHDTLSALLGKLSEHFHLVIISRSPYHKFNEYYVEISNLVVASDLGLRATRNRDLIITPKEGISQQAKTIKDFYQEVIKELARSKNIKEYEDMELFPASDNIEFAHRFKIDSKVDPDFAQELVGVYEAKLTEKKLFDWKVELADGGKKMSFSLKNHDKGVFAKNYMETAQKEGKPFDYVISLGDSDSDESMHKIVNERNFFSILVYPPNSPKIHNTVAKSRVDSVDRVRELLNHLVSERAQRQKKNVIES</sequence>
<keyword evidence="3" id="KW-1185">Reference proteome</keyword>
<evidence type="ECO:0000313" key="3">
    <source>
        <dbReference type="Proteomes" id="UP000886653"/>
    </source>
</evidence>
<dbReference type="AlphaFoldDB" id="A0A9P6NDR6"/>
<feature type="chain" id="PRO_5040394651" evidence="1">
    <location>
        <begin position="21"/>
        <end position="324"/>
    </location>
</feature>
<dbReference type="EMBL" id="MU167350">
    <property type="protein sequence ID" value="KAG0142382.1"/>
    <property type="molecule type" value="Genomic_DNA"/>
</dbReference>
<comment type="caution">
    <text evidence="2">The sequence shown here is derived from an EMBL/GenBank/DDBJ whole genome shotgun (WGS) entry which is preliminary data.</text>
</comment>
<organism evidence="2 3">
    <name type="scientific">Cronartium quercuum f. sp. fusiforme G11</name>
    <dbReference type="NCBI Taxonomy" id="708437"/>
    <lineage>
        <taxon>Eukaryota</taxon>
        <taxon>Fungi</taxon>
        <taxon>Dikarya</taxon>
        <taxon>Basidiomycota</taxon>
        <taxon>Pucciniomycotina</taxon>
        <taxon>Pucciniomycetes</taxon>
        <taxon>Pucciniales</taxon>
        <taxon>Coleosporiaceae</taxon>
        <taxon>Cronartium</taxon>
    </lineage>
</organism>
<dbReference type="InterPro" id="IPR023214">
    <property type="entry name" value="HAD_sf"/>
</dbReference>
<dbReference type="SUPFAM" id="SSF56784">
    <property type="entry name" value="HAD-like"/>
    <property type="match status" value="1"/>
</dbReference>
<accession>A0A9P6NDR6</accession>
<evidence type="ECO:0000313" key="2">
    <source>
        <dbReference type="EMBL" id="KAG0142382.1"/>
    </source>
</evidence>
<proteinExistence type="predicted"/>
<protein>
    <submittedName>
        <fullName evidence="2">Uncharacterized protein</fullName>
    </submittedName>
</protein>
<name>A0A9P6NDR6_9BASI</name>
<dbReference type="OrthoDB" id="2518767at2759"/>
<reference evidence="2" key="1">
    <citation type="submission" date="2013-11" db="EMBL/GenBank/DDBJ databases">
        <title>Genome sequence of the fusiform rust pathogen reveals effectors for host alternation and coevolution with pine.</title>
        <authorList>
            <consortium name="DOE Joint Genome Institute"/>
            <person name="Smith K."/>
            <person name="Pendleton A."/>
            <person name="Kubisiak T."/>
            <person name="Anderson C."/>
            <person name="Salamov A."/>
            <person name="Aerts A."/>
            <person name="Riley R."/>
            <person name="Clum A."/>
            <person name="Lindquist E."/>
            <person name="Ence D."/>
            <person name="Campbell M."/>
            <person name="Kronenberg Z."/>
            <person name="Feau N."/>
            <person name="Dhillon B."/>
            <person name="Hamelin R."/>
            <person name="Burleigh J."/>
            <person name="Smith J."/>
            <person name="Yandell M."/>
            <person name="Nelson C."/>
            <person name="Grigoriev I."/>
            <person name="Davis J."/>
        </authorList>
    </citation>
    <scope>NUCLEOTIDE SEQUENCE</scope>
    <source>
        <strain evidence="2">G11</strain>
    </source>
</reference>
<gene>
    <name evidence="2" type="ORF">CROQUDRAFT_97611</name>
</gene>
<dbReference type="Proteomes" id="UP000886653">
    <property type="component" value="Unassembled WGS sequence"/>
</dbReference>
<dbReference type="Gene3D" id="3.40.50.1000">
    <property type="entry name" value="HAD superfamily/HAD-like"/>
    <property type="match status" value="1"/>
</dbReference>